<evidence type="ECO:0000256" key="4">
    <source>
        <dbReference type="ARBA" id="ARBA00022475"/>
    </source>
</evidence>
<comment type="subcellular location">
    <subcellularLocation>
        <location evidence="1">Cell membrane</location>
        <topology evidence="1">Multi-pass membrane protein</topology>
    </subcellularLocation>
</comment>
<comment type="caution">
    <text evidence="9">The sequence shown here is derived from an EMBL/GenBank/DDBJ whole genome shotgun (WGS) entry which is preliminary data.</text>
</comment>
<dbReference type="AlphaFoldDB" id="A0A6G3R322"/>
<organism evidence="9">
    <name type="scientific">Streptomyces sp. SID14436</name>
    <dbReference type="NCBI Taxonomy" id="2706070"/>
    <lineage>
        <taxon>Bacteria</taxon>
        <taxon>Bacillati</taxon>
        <taxon>Actinomycetota</taxon>
        <taxon>Actinomycetes</taxon>
        <taxon>Kitasatosporales</taxon>
        <taxon>Streptomycetaceae</taxon>
        <taxon>Streptomyces</taxon>
    </lineage>
</organism>
<keyword evidence="7 8" id="KW-0472">Membrane</keyword>
<dbReference type="PANTHER" id="PTHR34702:SF1">
    <property type="entry name" value="NA(+)_H(+) ANTIPORTER SUBUNIT F"/>
    <property type="match status" value="1"/>
</dbReference>
<feature type="transmembrane region" description="Helical" evidence="8">
    <location>
        <begin position="33"/>
        <end position="53"/>
    </location>
</feature>
<dbReference type="RefSeq" id="WP_164339335.1">
    <property type="nucleotide sequence ID" value="NZ_JAAGMD010000816.1"/>
</dbReference>
<evidence type="ECO:0000256" key="3">
    <source>
        <dbReference type="ARBA" id="ARBA00022448"/>
    </source>
</evidence>
<reference evidence="9" key="1">
    <citation type="submission" date="2020-01" db="EMBL/GenBank/DDBJ databases">
        <title>Insect and environment-associated Actinomycetes.</title>
        <authorList>
            <person name="Currrie C."/>
            <person name="Chevrette M."/>
            <person name="Carlson C."/>
            <person name="Stubbendieck R."/>
            <person name="Wendt-Pienkowski E."/>
        </authorList>
    </citation>
    <scope>NUCLEOTIDE SEQUENCE</scope>
    <source>
        <strain evidence="9">SID14436</strain>
    </source>
</reference>
<keyword evidence="3" id="KW-0813">Transport</keyword>
<comment type="similarity">
    <text evidence="2">Belongs to the CPA3 antiporters (TC 2.A.63) subunit F family.</text>
</comment>
<evidence type="ECO:0000256" key="2">
    <source>
        <dbReference type="ARBA" id="ARBA00009212"/>
    </source>
</evidence>
<evidence type="ECO:0000256" key="8">
    <source>
        <dbReference type="SAM" id="Phobius"/>
    </source>
</evidence>
<feature type="transmembrane region" description="Helical" evidence="8">
    <location>
        <begin position="59"/>
        <end position="81"/>
    </location>
</feature>
<keyword evidence="4" id="KW-1003">Cell membrane</keyword>
<name>A0A6G3R322_9ACTN</name>
<accession>A0A6G3R322</accession>
<sequence length="88" mass="9236">MSLLYGITLTVIAVSAVLTLVRLVRGPLALDRILALDVLVTLTIAATAVGSVAREDGTMVPLLVVLALLAFIGSVTVAHLIEKREGMR</sequence>
<keyword evidence="5 8" id="KW-0812">Transmembrane</keyword>
<proteinExistence type="inferred from homology"/>
<evidence type="ECO:0000256" key="1">
    <source>
        <dbReference type="ARBA" id="ARBA00004651"/>
    </source>
</evidence>
<dbReference type="Pfam" id="PF04066">
    <property type="entry name" value="MrpF_PhaF"/>
    <property type="match status" value="1"/>
</dbReference>
<evidence type="ECO:0000256" key="7">
    <source>
        <dbReference type="ARBA" id="ARBA00023136"/>
    </source>
</evidence>
<dbReference type="EMBL" id="JAAGMD010000816">
    <property type="protein sequence ID" value="NEA90149.1"/>
    <property type="molecule type" value="Genomic_DNA"/>
</dbReference>
<keyword evidence="6 8" id="KW-1133">Transmembrane helix</keyword>
<evidence type="ECO:0000256" key="6">
    <source>
        <dbReference type="ARBA" id="ARBA00022989"/>
    </source>
</evidence>
<gene>
    <name evidence="9" type="ORF">G3I53_29950</name>
</gene>
<evidence type="ECO:0000313" key="9">
    <source>
        <dbReference type="EMBL" id="NEA90149.1"/>
    </source>
</evidence>
<dbReference type="GO" id="GO:0015385">
    <property type="term" value="F:sodium:proton antiporter activity"/>
    <property type="evidence" value="ECO:0007669"/>
    <property type="project" value="TreeGrafter"/>
</dbReference>
<dbReference type="InterPro" id="IPR007208">
    <property type="entry name" value="MrpF/PhaF-like"/>
</dbReference>
<dbReference type="GO" id="GO:0005886">
    <property type="term" value="C:plasma membrane"/>
    <property type="evidence" value="ECO:0007669"/>
    <property type="project" value="UniProtKB-SubCell"/>
</dbReference>
<dbReference type="PANTHER" id="PTHR34702">
    <property type="entry name" value="NA(+)/H(+) ANTIPORTER SUBUNIT F1"/>
    <property type="match status" value="1"/>
</dbReference>
<feature type="transmembrane region" description="Helical" evidence="8">
    <location>
        <begin position="6"/>
        <end position="24"/>
    </location>
</feature>
<protein>
    <submittedName>
        <fullName evidence="9">Sodium:proton antiporter</fullName>
    </submittedName>
</protein>
<evidence type="ECO:0000256" key="5">
    <source>
        <dbReference type="ARBA" id="ARBA00022692"/>
    </source>
</evidence>